<evidence type="ECO:0000313" key="2">
    <source>
        <dbReference type="EMBL" id="GEC97010.1"/>
    </source>
</evidence>
<accession>A0A4Y4D2L7</accession>
<evidence type="ECO:0000313" key="3">
    <source>
        <dbReference type="Proteomes" id="UP000318422"/>
    </source>
</evidence>
<dbReference type="AlphaFoldDB" id="A0A4Y4D2L7"/>
<dbReference type="InterPro" id="IPR002668">
    <property type="entry name" value="CNT_N_dom"/>
</dbReference>
<feature type="domain" description="Concentrative nucleoside transporter N-terminal" evidence="1">
    <location>
        <begin position="2"/>
        <end position="66"/>
    </location>
</feature>
<dbReference type="Pfam" id="PF01773">
    <property type="entry name" value="Nucleos_tra2_N"/>
    <property type="match status" value="1"/>
</dbReference>
<dbReference type="RefSeq" id="WP_141353903.1">
    <property type="nucleotide sequence ID" value="NZ_BJNV01000061.1"/>
</dbReference>
<proteinExistence type="predicted"/>
<evidence type="ECO:0000259" key="1">
    <source>
        <dbReference type="Pfam" id="PF01773"/>
    </source>
</evidence>
<organism evidence="2 3">
    <name type="scientific">Zoogloea ramigera</name>
    <dbReference type="NCBI Taxonomy" id="350"/>
    <lineage>
        <taxon>Bacteria</taxon>
        <taxon>Pseudomonadati</taxon>
        <taxon>Pseudomonadota</taxon>
        <taxon>Betaproteobacteria</taxon>
        <taxon>Rhodocyclales</taxon>
        <taxon>Zoogloeaceae</taxon>
        <taxon>Zoogloea</taxon>
    </lineage>
</organism>
<reference evidence="2 3" key="1">
    <citation type="submission" date="2019-06" db="EMBL/GenBank/DDBJ databases">
        <title>Whole genome shotgun sequence of Zoogloea ramigera NBRC 15342.</title>
        <authorList>
            <person name="Hosoyama A."/>
            <person name="Uohara A."/>
            <person name="Ohji S."/>
            <person name="Ichikawa N."/>
        </authorList>
    </citation>
    <scope>NUCLEOTIDE SEQUENCE [LARGE SCALE GENOMIC DNA]</scope>
    <source>
        <strain evidence="2 3">NBRC 15342</strain>
    </source>
</reference>
<name>A0A4Y4D2L7_ZOORA</name>
<dbReference type="OrthoDB" id="9766455at2"/>
<dbReference type="EMBL" id="BJNV01000061">
    <property type="protein sequence ID" value="GEC97010.1"/>
    <property type="molecule type" value="Genomic_DNA"/>
</dbReference>
<comment type="caution">
    <text evidence="2">The sequence shown here is derived from an EMBL/GenBank/DDBJ whole genome shotgun (WGS) entry which is preliminary data.</text>
</comment>
<sequence>MVWLLSQRRRHVPWRRTVADEIALQAVFAVAIQKFAVQQAGAALNDVLIALQDATRPDSAMVFGHLGVGAAVGLSKAANVFVGMVEVPLLVKPYLAHVPGPCFAG</sequence>
<dbReference type="Proteomes" id="UP000318422">
    <property type="component" value="Unassembled WGS sequence"/>
</dbReference>
<protein>
    <recommendedName>
        <fullName evidence="1">Concentrative nucleoside transporter N-terminal domain-containing protein</fullName>
    </recommendedName>
</protein>
<gene>
    <name evidence="2" type="ORF">ZRA01_30830</name>
</gene>
<keyword evidence="3" id="KW-1185">Reference proteome</keyword>